<feature type="domain" description="CHAT" evidence="2">
    <location>
        <begin position="698"/>
        <end position="1012"/>
    </location>
</feature>
<dbReference type="RefSeq" id="WP_284256156.1">
    <property type="nucleotide sequence ID" value="NZ_BSOS01000006.1"/>
</dbReference>
<evidence type="ECO:0000313" key="3">
    <source>
        <dbReference type="EMBL" id="GLR65644.1"/>
    </source>
</evidence>
<accession>A0ABQ6A0D5</accession>
<feature type="signal peptide" evidence="1">
    <location>
        <begin position="1"/>
        <end position="22"/>
    </location>
</feature>
<evidence type="ECO:0000313" key="4">
    <source>
        <dbReference type="Proteomes" id="UP001156641"/>
    </source>
</evidence>
<dbReference type="Pfam" id="PF12770">
    <property type="entry name" value="CHAT"/>
    <property type="match status" value="1"/>
</dbReference>
<dbReference type="PANTHER" id="PTHR10098">
    <property type="entry name" value="RAPSYN-RELATED"/>
    <property type="match status" value="1"/>
</dbReference>
<evidence type="ECO:0000259" key="2">
    <source>
        <dbReference type="Pfam" id="PF12770"/>
    </source>
</evidence>
<sequence length="1032" mass="105452">MTGKRVKLVKAGLAMMMGLALASCARPPVSAYDNPGGGASAAASLPVGQNTAGESCTIQRSGDSADVYCGSWDQPSAHVRNGGPAAAGDLAALAATSTWRASLEGSYACNAPTPATILDGVPAEVLACTQRFGGWPHVAVASVINGNVYYADGVLPALPPMQRAMGVMSGKIAASEAGQATVAASDQILAQRLAAQAFSSGDIGHYEALMALGTKANQAEDFPAAVIAYRAALALQQKKIGADNPGTVAPMLELALNLSDQAQYPQAANMFAAVAKLAPRASDPTAQARLLHYEGLDQLNQNHPAQALDLLRQAEALYAALLPPELLQAQPAAKTNEALFSVSAQPGISGLLAEQATLNTPVMQSALLGVIETWRYQAIALDASGDKAGSAKAMATANRIALANDIAPPMLSGRLNRTSATLAVAQGQTGSAVDYLQGAATDFATAIPGSRPVAETALLQAAALHDGKDDKAALAACRSGISLLTKLQLGTSARLITPCLDVFAAVAAGDQPDAQALYGEMFAAAELAQGSVTAQEIAEAAARLSTSSSDPKVASAIRAQQDAQAALVSLYQQRDELAHTTGAGATAALTALDKKIAGANVDLQQATLAEQAAAPNFGQLVQQVVPAKAVLALLRPDEAFLGITAGPDHSWLFFLHDGAMRVARSQTNDFSMATLVSAVRDSIEPTQAGLPAFDMADAAAIYQATVGPFADDMKNVHELVVAPSGPLLALPFALLPTGPASATDLENAPWLVRETTLAYVPAAANFVSLRKVAGTSAAAKPWFGFGDFRPVTLAQAQGTYNVAACQDSAALFANLPNLPYAKLELQAAGAIFGAGPGDELLGTNFTVPNVEKADLKNFRILHFATHALLPTDLPCQSQPAIVTSAPPGAATADDALLTTSDVTGLHLDADLVLLSACNTGGGTNGGEALSGLARSFFYAGARAMMVTQWSVNDQVSAYLVADTLSRIHAGADGGVAGSVRAAQLALIAGAGKGFPAEIADPFYWAAFSVIGDGGNAADLRESALSGSPQTGL</sequence>
<dbReference type="SUPFAM" id="SSF48452">
    <property type="entry name" value="TPR-like"/>
    <property type="match status" value="1"/>
</dbReference>
<feature type="chain" id="PRO_5045080260" evidence="1">
    <location>
        <begin position="23"/>
        <end position="1032"/>
    </location>
</feature>
<keyword evidence="4" id="KW-1185">Reference proteome</keyword>
<protein>
    <submittedName>
        <fullName evidence="3">CHAT domain-containing protein</fullName>
    </submittedName>
</protein>
<dbReference type="PROSITE" id="PS51257">
    <property type="entry name" value="PROKAR_LIPOPROTEIN"/>
    <property type="match status" value="1"/>
</dbReference>
<proteinExistence type="predicted"/>
<gene>
    <name evidence="3" type="ORF">GCM10010909_03220</name>
</gene>
<comment type="caution">
    <text evidence="3">The sequence shown here is derived from an EMBL/GenBank/DDBJ whole genome shotgun (WGS) entry which is preliminary data.</text>
</comment>
<dbReference type="InterPro" id="IPR024983">
    <property type="entry name" value="CHAT_dom"/>
</dbReference>
<dbReference type="PANTHER" id="PTHR10098:SF108">
    <property type="entry name" value="TETRATRICOPEPTIDE REPEAT PROTEIN 28"/>
    <property type="match status" value="1"/>
</dbReference>
<dbReference type="Proteomes" id="UP001156641">
    <property type="component" value="Unassembled WGS sequence"/>
</dbReference>
<name>A0ABQ6A0D5_9PROT</name>
<dbReference type="Gene3D" id="1.25.40.10">
    <property type="entry name" value="Tetratricopeptide repeat domain"/>
    <property type="match status" value="1"/>
</dbReference>
<dbReference type="InterPro" id="IPR011990">
    <property type="entry name" value="TPR-like_helical_dom_sf"/>
</dbReference>
<dbReference type="EMBL" id="BSOS01000006">
    <property type="protein sequence ID" value="GLR65644.1"/>
    <property type="molecule type" value="Genomic_DNA"/>
</dbReference>
<keyword evidence="1" id="KW-0732">Signal</keyword>
<reference evidence="4" key="1">
    <citation type="journal article" date="2019" name="Int. J. Syst. Evol. Microbiol.">
        <title>The Global Catalogue of Microorganisms (GCM) 10K type strain sequencing project: providing services to taxonomists for standard genome sequencing and annotation.</title>
        <authorList>
            <consortium name="The Broad Institute Genomics Platform"/>
            <consortium name="The Broad Institute Genome Sequencing Center for Infectious Disease"/>
            <person name="Wu L."/>
            <person name="Ma J."/>
        </authorList>
    </citation>
    <scope>NUCLEOTIDE SEQUENCE [LARGE SCALE GENOMIC DNA]</scope>
    <source>
        <strain evidence="4">NBRC 112502</strain>
    </source>
</reference>
<organism evidence="3 4">
    <name type="scientific">Acidocella aquatica</name>
    <dbReference type="NCBI Taxonomy" id="1922313"/>
    <lineage>
        <taxon>Bacteria</taxon>
        <taxon>Pseudomonadati</taxon>
        <taxon>Pseudomonadota</taxon>
        <taxon>Alphaproteobacteria</taxon>
        <taxon>Acetobacterales</taxon>
        <taxon>Acidocellaceae</taxon>
        <taxon>Acidocella</taxon>
    </lineage>
</organism>
<evidence type="ECO:0000256" key="1">
    <source>
        <dbReference type="SAM" id="SignalP"/>
    </source>
</evidence>